<proteinExistence type="predicted"/>
<accession>A0A4C1ZXG3</accession>
<sequence length="112" mass="12897">MLHVNACCKRPYQSSFGMQPIVRHCKSQRTWQKIAHESYSSRTSAIKKARMVFPASGNQPQERGRMALQSAFCSIRDRACTQILHLFERSTDRVRRILQGRQRLKSSTSDAV</sequence>
<gene>
    <name evidence="1" type="ORF">EVAR_37992_1</name>
</gene>
<name>A0A4C1ZXG3_EUMVA</name>
<dbReference type="EMBL" id="BGZK01002247">
    <property type="protein sequence ID" value="GBP92192.1"/>
    <property type="molecule type" value="Genomic_DNA"/>
</dbReference>
<organism evidence="1 2">
    <name type="scientific">Eumeta variegata</name>
    <name type="common">Bagworm moth</name>
    <name type="synonym">Eumeta japonica</name>
    <dbReference type="NCBI Taxonomy" id="151549"/>
    <lineage>
        <taxon>Eukaryota</taxon>
        <taxon>Metazoa</taxon>
        <taxon>Ecdysozoa</taxon>
        <taxon>Arthropoda</taxon>
        <taxon>Hexapoda</taxon>
        <taxon>Insecta</taxon>
        <taxon>Pterygota</taxon>
        <taxon>Neoptera</taxon>
        <taxon>Endopterygota</taxon>
        <taxon>Lepidoptera</taxon>
        <taxon>Glossata</taxon>
        <taxon>Ditrysia</taxon>
        <taxon>Tineoidea</taxon>
        <taxon>Psychidae</taxon>
        <taxon>Oiketicinae</taxon>
        <taxon>Eumeta</taxon>
    </lineage>
</organism>
<comment type="caution">
    <text evidence="1">The sequence shown here is derived from an EMBL/GenBank/DDBJ whole genome shotgun (WGS) entry which is preliminary data.</text>
</comment>
<reference evidence="1 2" key="1">
    <citation type="journal article" date="2019" name="Commun. Biol.">
        <title>The bagworm genome reveals a unique fibroin gene that provides high tensile strength.</title>
        <authorList>
            <person name="Kono N."/>
            <person name="Nakamura H."/>
            <person name="Ohtoshi R."/>
            <person name="Tomita M."/>
            <person name="Numata K."/>
            <person name="Arakawa K."/>
        </authorList>
    </citation>
    <scope>NUCLEOTIDE SEQUENCE [LARGE SCALE GENOMIC DNA]</scope>
</reference>
<keyword evidence="2" id="KW-1185">Reference proteome</keyword>
<protein>
    <submittedName>
        <fullName evidence="1">Uncharacterized protein</fullName>
    </submittedName>
</protein>
<dbReference type="AlphaFoldDB" id="A0A4C1ZXG3"/>
<evidence type="ECO:0000313" key="1">
    <source>
        <dbReference type="EMBL" id="GBP92192.1"/>
    </source>
</evidence>
<dbReference type="Proteomes" id="UP000299102">
    <property type="component" value="Unassembled WGS sequence"/>
</dbReference>
<evidence type="ECO:0000313" key="2">
    <source>
        <dbReference type="Proteomes" id="UP000299102"/>
    </source>
</evidence>